<comment type="subcellular location">
    <subcellularLocation>
        <location evidence="1">Membrane</location>
        <topology evidence="1">Multi-pass membrane protein</topology>
    </subcellularLocation>
</comment>
<keyword evidence="5 9" id="KW-1133">Transmembrane helix</keyword>
<feature type="transmembrane region" description="Helical" evidence="9">
    <location>
        <begin position="788"/>
        <end position="812"/>
    </location>
</feature>
<feature type="compositionally biased region" description="Polar residues" evidence="8">
    <location>
        <begin position="1103"/>
        <end position="1112"/>
    </location>
</feature>
<feature type="region of interest" description="Disordered" evidence="8">
    <location>
        <begin position="1098"/>
        <end position="1176"/>
    </location>
</feature>
<evidence type="ECO:0000256" key="5">
    <source>
        <dbReference type="ARBA" id="ARBA00022989"/>
    </source>
</evidence>
<dbReference type="NCBIfam" id="TIGR00836">
    <property type="entry name" value="amt"/>
    <property type="match status" value="1"/>
</dbReference>
<dbReference type="GO" id="GO:0008519">
    <property type="term" value="F:ammonium channel activity"/>
    <property type="evidence" value="ECO:0007669"/>
    <property type="project" value="InterPro"/>
</dbReference>
<evidence type="ECO:0000256" key="2">
    <source>
        <dbReference type="ARBA" id="ARBA00005887"/>
    </source>
</evidence>
<feature type="transmembrane region" description="Helical" evidence="9">
    <location>
        <begin position="919"/>
        <end position="940"/>
    </location>
</feature>
<feature type="transmembrane region" description="Helical" evidence="9">
    <location>
        <begin position="749"/>
        <end position="768"/>
    </location>
</feature>
<evidence type="ECO:0000313" key="12">
    <source>
        <dbReference type="Proteomes" id="UP000663845"/>
    </source>
</evidence>
<keyword evidence="7" id="KW-0924">Ammonia transport</keyword>
<evidence type="ECO:0000256" key="9">
    <source>
        <dbReference type="SAM" id="Phobius"/>
    </source>
</evidence>
<feature type="transmembrane region" description="Helical" evidence="9">
    <location>
        <begin position="289"/>
        <end position="308"/>
    </location>
</feature>
<dbReference type="SUPFAM" id="SSF111352">
    <property type="entry name" value="Ammonium transporter"/>
    <property type="match status" value="3"/>
</dbReference>
<evidence type="ECO:0000256" key="7">
    <source>
        <dbReference type="ARBA" id="ARBA00023177"/>
    </source>
</evidence>
<feature type="domain" description="Ammonium transporter AmtB-like" evidence="10">
    <location>
        <begin position="445"/>
        <end position="836"/>
    </location>
</feature>
<dbReference type="Pfam" id="PF00909">
    <property type="entry name" value="Ammonium_transp"/>
    <property type="match status" value="2"/>
</dbReference>
<reference evidence="11" key="1">
    <citation type="submission" date="2021-02" db="EMBL/GenBank/DDBJ databases">
        <authorList>
            <person name="Nowell W R."/>
        </authorList>
    </citation>
    <scope>NUCLEOTIDE SEQUENCE</scope>
</reference>
<dbReference type="PRINTS" id="PR00342">
    <property type="entry name" value="RHESUSRHD"/>
</dbReference>
<feature type="transmembrane region" description="Helical" evidence="9">
    <location>
        <begin position="533"/>
        <end position="557"/>
    </location>
</feature>
<feature type="transmembrane region" description="Helical" evidence="9">
    <location>
        <begin position="202"/>
        <end position="223"/>
    </location>
</feature>
<dbReference type="AlphaFoldDB" id="A0A815FK55"/>
<feature type="transmembrane region" description="Helical" evidence="9">
    <location>
        <begin position="631"/>
        <end position="652"/>
    </location>
</feature>
<feature type="transmembrane region" description="Helical" evidence="9">
    <location>
        <begin position="445"/>
        <end position="466"/>
    </location>
</feature>
<feature type="transmembrane region" description="Helical" evidence="9">
    <location>
        <begin position="596"/>
        <end position="619"/>
    </location>
</feature>
<evidence type="ECO:0000256" key="8">
    <source>
        <dbReference type="SAM" id="MobiDB-lite"/>
    </source>
</evidence>
<feature type="transmembrane region" description="Helical" evidence="9">
    <location>
        <begin position="320"/>
        <end position="339"/>
    </location>
</feature>
<dbReference type="InterPro" id="IPR018047">
    <property type="entry name" value="Ammonium_transpt_CS"/>
</dbReference>
<feature type="compositionally biased region" description="Polar residues" evidence="8">
    <location>
        <begin position="1142"/>
        <end position="1153"/>
    </location>
</feature>
<feature type="transmembrane region" description="Helical" evidence="9">
    <location>
        <begin position="167"/>
        <end position="190"/>
    </location>
</feature>
<feature type="transmembrane region" description="Helical" evidence="9">
    <location>
        <begin position="263"/>
        <end position="283"/>
    </location>
</feature>
<dbReference type="Proteomes" id="UP000663845">
    <property type="component" value="Unassembled WGS sequence"/>
</dbReference>
<feature type="transmembrane region" description="Helical" evidence="9">
    <location>
        <begin position="973"/>
        <end position="992"/>
    </location>
</feature>
<dbReference type="GO" id="GO:0005886">
    <property type="term" value="C:plasma membrane"/>
    <property type="evidence" value="ECO:0007669"/>
    <property type="project" value="InterPro"/>
</dbReference>
<feature type="compositionally biased region" description="Low complexity" evidence="8">
    <location>
        <begin position="1154"/>
        <end position="1166"/>
    </location>
</feature>
<dbReference type="EMBL" id="CAJNOG010000661">
    <property type="protein sequence ID" value="CAF1329834.1"/>
    <property type="molecule type" value="Genomic_DNA"/>
</dbReference>
<evidence type="ECO:0000256" key="6">
    <source>
        <dbReference type="ARBA" id="ARBA00023136"/>
    </source>
</evidence>
<protein>
    <recommendedName>
        <fullName evidence="10">Ammonium transporter AmtB-like domain-containing protein</fullName>
    </recommendedName>
</protein>
<feature type="transmembrane region" description="Helical" evidence="9">
    <location>
        <begin position="417"/>
        <end position="439"/>
    </location>
</feature>
<evidence type="ECO:0000259" key="10">
    <source>
        <dbReference type="Pfam" id="PF00909"/>
    </source>
</evidence>
<organism evidence="11 12">
    <name type="scientific">Adineta steineri</name>
    <dbReference type="NCBI Taxonomy" id="433720"/>
    <lineage>
        <taxon>Eukaryota</taxon>
        <taxon>Metazoa</taxon>
        <taxon>Spiralia</taxon>
        <taxon>Gnathifera</taxon>
        <taxon>Rotifera</taxon>
        <taxon>Eurotatoria</taxon>
        <taxon>Bdelloidea</taxon>
        <taxon>Adinetida</taxon>
        <taxon>Adinetidae</taxon>
        <taxon>Adineta</taxon>
    </lineage>
</organism>
<dbReference type="PANTHER" id="PTHR43029">
    <property type="entry name" value="AMMONIUM TRANSPORTER MEP2"/>
    <property type="match status" value="1"/>
</dbReference>
<evidence type="ECO:0000256" key="3">
    <source>
        <dbReference type="ARBA" id="ARBA00022448"/>
    </source>
</evidence>
<dbReference type="InterPro" id="IPR002229">
    <property type="entry name" value="RhesusRHD"/>
</dbReference>
<feature type="transmembrane region" description="Helical" evidence="9">
    <location>
        <begin position="718"/>
        <end position="737"/>
    </location>
</feature>
<feature type="transmembrane region" description="Helical" evidence="9">
    <location>
        <begin position="947"/>
        <end position="967"/>
    </location>
</feature>
<keyword evidence="6 9" id="KW-0472">Membrane</keyword>
<dbReference type="PROSITE" id="PS01219">
    <property type="entry name" value="AMMONIUM_TRANSP"/>
    <property type="match status" value="3"/>
</dbReference>
<gene>
    <name evidence="11" type="ORF">JYZ213_LOCUS33887</name>
</gene>
<evidence type="ECO:0000313" key="11">
    <source>
        <dbReference type="EMBL" id="CAF1329834.1"/>
    </source>
</evidence>
<proteinExistence type="inferred from homology"/>
<keyword evidence="4 9" id="KW-0812">Transmembrane</keyword>
<dbReference type="PANTHER" id="PTHR43029:SF10">
    <property type="entry name" value="AMMONIUM TRANSPORTER MEP2"/>
    <property type="match status" value="1"/>
</dbReference>
<comment type="caution">
    <text evidence="11">The sequence shown here is derived from an EMBL/GenBank/DDBJ whole genome shotgun (WGS) entry which is preliminary data.</text>
</comment>
<comment type="similarity">
    <text evidence="2">Belongs to the ammonia transporter channel (TC 1.A.11.2) family.</text>
</comment>
<feature type="transmembrane region" description="Helical" evidence="9">
    <location>
        <begin position="664"/>
        <end position="685"/>
    </location>
</feature>
<evidence type="ECO:0000256" key="4">
    <source>
        <dbReference type="ARBA" id="ARBA00022692"/>
    </source>
</evidence>
<name>A0A815FK55_9BILA</name>
<feature type="transmembrane region" description="Helical" evidence="9">
    <location>
        <begin position="478"/>
        <end position="501"/>
    </location>
</feature>
<feature type="domain" description="Ammonium transporter AmtB-like" evidence="10">
    <location>
        <begin position="34"/>
        <end position="408"/>
    </location>
</feature>
<feature type="transmembrane region" description="Helical" evidence="9">
    <location>
        <begin position="359"/>
        <end position="383"/>
    </location>
</feature>
<feature type="transmembrane region" description="Helical" evidence="9">
    <location>
        <begin position="1043"/>
        <end position="1066"/>
    </location>
</feature>
<feature type="transmembrane region" description="Helical" evidence="9">
    <location>
        <begin position="564"/>
        <end position="584"/>
    </location>
</feature>
<dbReference type="InterPro" id="IPR024041">
    <property type="entry name" value="NH4_transpt_AmtB-like_dom"/>
</dbReference>
<accession>A0A815FK55</accession>
<evidence type="ECO:0000256" key="1">
    <source>
        <dbReference type="ARBA" id="ARBA00004141"/>
    </source>
</evidence>
<feature type="transmembrane region" description="Helical" evidence="9">
    <location>
        <begin position="34"/>
        <end position="54"/>
    </location>
</feature>
<feature type="transmembrane region" description="Helical" evidence="9">
    <location>
        <begin position="1004"/>
        <end position="1023"/>
    </location>
</feature>
<keyword evidence="3" id="KW-0813">Transport</keyword>
<dbReference type="InterPro" id="IPR029020">
    <property type="entry name" value="Ammonium/urea_transptr"/>
</dbReference>
<feature type="transmembrane region" description="Helical" evidence="9">
    <location>
        <begin position="886"/>
        <end position="907"/>
    </location>
</feature>
<dbReference type="InterPro" id="IPR001905">
    <property type="entry name" value="Ammonium_transpt"/>
</dbReference>
<feature type="transmembrane region" description="Helical" evidence="9">
    <location>
        <begin position="692"/>
        <end position="712"/>
    </location>
</feature>
<feature type="transmembrane region" description="Helical" evidence="9">
    <location>
        <begin position="104"/>
        <end position="128"/>
    </location>
</feature>
<feature type="transmembrane region" description="Helical" evidence="9">
    <location>
        <begin position="63"/>
        <end position="84"/>
    </location>
</feature>
<sequence length="1176" mass="125202">MPDNAMVSTTVISTASIGTTTASTALVFDSGDNAFMMISTALVLMMTPALAFFYDGLVHTKRWVLIGFTFAFGPPVSRGFGSFGDAVLRFGSRMDAFYSPTYPLLTYAAYQGTFAIITAAIISGSIVGRMKLIPYMIFIFLWTTGCYDALAHWVWSENGWLKHLGTLDFAGGTVVHISSGVSGFVASLILGKRIDYKPHASVANNLPFTVLGCCLLWVGWIGFNAGSANAASALASLALVNTNAAAAAALITWVVIDALRGQITVSGACVSPVIGLVAITPAAGFVQPGWALLFGIIPTTIIYFMVLYKHHMKFDDTLDVAIIHGCGGIIGAFMTGLFSELNQNPSGGADGAFYGRPVQLWYQIAGILTTIGFASAFTAGLLLPLKYTIGIRLSPEEELRGLDCSEKRKTNMPDNTMVSTTMISTTSIGTTTASTALVFDSGDNAFMMISTALVLMMTPALAFFYGGLVHTKNILNQLFLSFVCMGIVFTQWVLIGFTFAFGPPVSRGFGSFGDAVLRFGSRMDPFYSPTYPLLTYAAYQGTFAIITAAIISGSIVGRMKLIPYMIFIFLWTTGCYDALAHWVWSENGWLKHLGTLDFAGGTVVHISSGVSGFVASLILGKRIDYKPHESIANNLPFTVLGCCLLWVGWIGFNAGSANAASALASLALVNTNAAAAAALITWVVIDALRGQITVSGACVSPVIGLVAITPAAGFVQPGWALLFGIIPTTIIYFMVLYKHHMKFDDTLDVAIIHGCGGIIGAFMTGLFSELNQNPSGGADGAFYGRPVQLWYQIAGILTTIGFASACTAGLLLPLKYTIGIRLSPEEELRGLDCSAHWVWSENGWLKHLGTLDFAGGTVVHISSGVSGFVASLILGKRIDYKPHAAVAHNLPFTVLGCCLLWVGWIGFNAGSANAASALAALALVNTIGAAAAGLITWVVIDALRGQVSVSGACVGPVVGLVAITPAAGFVEPGWAILFGVVPTIIIYFIVLYKHHMRFDDTLDVAIVHGIGGIIGAFMTGLFAQLSANPGGANGAFYGHPVQLWYQIAGILTTVGFAAACTAGILIPLKYTIGIRLSADEEMRGLDWIAHGEKWEVQEKPNRAGTSSTTIIGNKSERPPFPNTYARSRSNNKRRSLVKLRSDISQSRYNATRVQPQQSQPQRNNQQLNVKDLPLPV</sequence>
<dbReference type="Gene3D" id="1.10.3430.10">
    <property type="entry name" value="Ammonium transporter AmtB like domains"/>
    <property type="match status" value="3"/>
</dbReference>
<feature type="transmembrane region" description="Helical" evidence="9">
    <location>
        <begin position="135"/>
        <end position="155"/>
    </location>
</feature>
<feature type="transmembrane region" description="Helical" evidence="9">
    <location>
        <begin position="235"/>
        <end position="256"/>
    </location>
</feature>